<dbReference type="InterPro" id="IPR003593">
    <property type="entry name" value="AAA+_ATPase"/>
</dbReference>
<evidence type="ECO:0000259" key="2">
    <source>
        <dbReference type="SMART" id="SM00382"/>
    </source>
</evidence>
<dbReference type="AlphaFoldDB" id="A0A1F5R397"/>
<dbReference type="GO" id="GO:0006270">
    <property type="term" value="P:DNA replication initiation"/>
    <property type="evidence" value="ECO:0007669"/>
    <property type="project" value="TreeGrafter"/>
</dbReference>
<sequence>MTEGKPHILKSVYQFDNFVTGPSNRLAFAAARKVAENPGNVYNPLLIHGGVGLGKTHLMQAIGNAVALAQPGWNLVFLNGSQMSLEDLVAAEKSDLLLFDDLHLGLADSKMQIRLLPLFDRMVGSGRQIIVTTDITPQKIESIDQKLLSRLLGGLIIGLKEVDVNEKSLIISRKSRDRGVALSDETALIIASRVPSNIRELEGALNKVLLYASLTEGPLTKAVVDEALPPLQTPQAQAEPDPLVLSQPPAGDSPVGEFGDFISGLDHKVTALIDEQQDADQLRQGYKEKLFIWKMKGFNTFNIEKILEQDISIVTEAYEEYTRNIEKLINLQQEFGPLSARATPEQMEKIENLMFDPDKAEDLEVAIRSLAQKLSSPKTAPEAAPSVKKPEPPPEAIPPRPLPASPAGEKPALNKVASLSQEVEDGKGKSEPAPAHLGIIEETWPFLVERLMEDA</sequence>
<proteinExistence type="predicted"/>
<dbReference type="Pfam" id="PF00308">
    <property type="entry name" value="Bac_DnaA"/>
    <property type="match status" value="1"/>
</dbReference>
<dbReference type="SMART" id="SM00382">
    <property type="entry name" value="AAA"/>
    <property type="match status" value="1"/>
</dbReference>
<dbReference type="SUPFAM" id="SSF52540">
    <property type="entry name" value="P-loop containing nucleoside triphosphate hydrolases"/>
    <property type="match status" value="1"/>
</dbReference>
<dbReference type="PANTHER" id="PTHR30050:SF2">
    <property type="entry name" value="CHROMOSOMAL REPLICATION INITIATOR PROTEIN DNAA"/>
    <property type="match status" value="1"/>
</dbReference>
<evidence type="ECO:0000256" key="1">
    <source>
        <dbReference type="SAM" id="MobiDB-lite"/>
    </source>
</evidence>
<dbReference type="Gene3D" id="3.40.50.300">
    <property type="entry name" value="P-loop containing nucleotide triphosphate hydrolases"/>
    <property type="match status" value="1"/>
</dbReference>
<dbReference type="GO" id="GO:0003688">
    <property type="term" value="F:DNA replication origin binding"/>
    <property type="evidence" value="ECO:0007669"/>
    <property type="project" value="TreeGrafter"/>
</dbReference>
<dbReference type="Proteomes" id="UP000177230">
    <property type="component" value="Unassembled WGS sequence"/>
</dbReference>
<evidence type="ECO:0000313" key="3">
    <source>
        <dbReference type="EMBL" id="OGF08886.1"/>
    </source>
</evidence>
<dbReference type="InterPro" id="IPR013317">
    <property type="entry name" value="DnaA_dom"/>
</dbReference>
<feature type="region of interest" description="Disordered" evidence="1">
    <location>
        <begin position="371"/>
        <end position="437"/>
    </location>
</feature>
<dbReference type="InterPro" id="IPR027417">
    <property type="entry name" value="P-loop_NTPase"/>
</dbReference>
<comment type="caution">
    <text evidence="3">The sequence shown here is derived from an EMBL/GenBank/DDBJ whole genome shotgun (WGS) entry which is preliminary data.</text>
</comment>
<protein>
    <recommendedName>
        <fullName evidence="2">AAA+ ATPase domain-containing protein</fullName>
    </recommendedName>
</protein>
<accession>A0A1F5R397</accession>
<feature type="compositionally biased region" description="Pro residues" evidence="1">
    <location>
        <begin position="393"/>
        <end position="404"/>
    </location>
</feature>
<dbReference type="EMBL" id="MFFM01000046">
    <property type="protein sequence ID" value="OGF08886.1"/>
    <property type="molecule type" value="Genomic_DNA"/>
</dbReference>
<organism evidence="3 4">
    <name type="scientific">Candidatus Edwardsbacteria bacterium GWF2_54_11</name>
    <dbReference type="NCBI Taxonomy" id="1817851"/>
    <lineage>
        <taxon>Bacteria</taxon>
        <taxon>Candidatus Edwardsiibacteriota</taxon>
    </lineage>
</organism>
<evidence type="ECO:0000313" key="4">
    <source>
        <dbReference type="Proteomes" id="UP000177230"/>
    </source>
</evidence>
<dbReference type="Gene3D" id="1.10.8.60">
    <property type="match status" value="1"/>
</dbReference>
<gene>
    <name evidence="3" type="ORF">A2024_01275</name>
</gene>
<dbReference type="GO" id="GO:0005886">
    <property type="term" value="C:plasma membrane"/>
    <property type="evidence" value="ECO:0007669"/>
    <property type="project" value="TreeGrafter"/>
</dbReference>
<reference evidence="3 4" key="1">
    <citation type="journal article" date="2016" name="Nat. Commun.">
        <title>Thousands of microbial genomes shed light on interconnected biogeochemical processes in an aquifer system.</title>
        <authorList>
            <person name="Anantharaman K."/>
            <person name="Brown C.T."/>
            <person name="Hug L.A."/>
            <person name="Sharon I."/>
            <person name="Castelle C.J."/>
            <person name="Probst A.J."/>
            <person name="Thomas B.C."/>
            <person name="Singh A."/>
            <person name="Wilkins M.J."/>
            <person name="Karaoz U."/>
            <person name="Brodie E.L."/>
            <person name="Williams K.H."/>
            <person name="Hubbard S.S."/>
            <person name="Banfield J.F."/>
        </authorList>
    </citation>
    <scope>NUCLEOTIDE SEQUENCE [LARGE SCALE GENOMIC DNA]</scope>
</reference>
<name>A0A1F5R397_9BACT</name>
<feature type="domain" description="AAA+ ATPase" evidence="2">
    <location>
        <begin position="41"/>
        <end position="163"/>
    </location>
</feature>
<dbReference type="CDD" id="cd00009">
    <property type="entry name" value="AAA"/>
    <property type="match status" value="1"/>
</dbReference>
<dbReference type="PANTHER" id="PTHR30050">
    <property type="entry name" value="CHROMOSOMAL REPLICATION INITIATOR PROTEIN DNAA"/>
    <property type="match status" value="1"/>
</dbReference>